<keyword evidence="12" id="KW-0511">Multifunctional enzyme</keyword>
<keyword evidence="8 13" id="KW-0378">Hydrolase</keyword>
<dbReference type="InterPro" id="IPR050765">
    <property type="entry name" value="Riboflavin_Biosynth_HTPR"/>
</dbReference>
<feature type="binding site" evidence="16">
    <location>
        <position position="77"/>
    </location>
    <ligand>
        <name>Zn(2+)</name>
        <dbReference type="ChEBI" id="CHEBI:29105"/>
        <note>catalytic</note>
    </ligand>
</feature>
<evidence type="ECO:0000256" key="1">
    <source>
        <dbReference type="ARBA" id="ARBA00002151"/>
    </source>
</evidence>
<evidence type="ECO:0000256" key="6">
    <source>
        <dbReference type="ARBA" id="ARBA00022619"/>
    </source>
</evidence>
<dbReference type="PIRSF" id="PIRSF006769">
    <property type="entry name" value="RibD"/>
    <property type="match status" value="1"/>
</dbReference>
<dbReference type="RefSeq" id="WP_064041861.1">
    <property type="nucleotide sequence ID" value="NZ_LUUJ01000110.1"/>
</dbReference>
<dbReference type="SUPFAM" id="SSF53597">
    <property type="entry name" value="Dihydrofolate reductase-like"/>
    <property type="match status" value="1"/>
</dbReference>
<feature type="binding site" evidence="15">
    <location>
        <position position="202"/>
    </location>
    <ligand>
        <name>NADP(+)</name>
        <dbReference type="ChEBI" id="CHEBI:58349"/>
    </ligand>
</feature>
<dbReference type="Pfam" id="PF00383">
    <property type="entry name" value="dCMP_cyt_deam_1"/>
    <property type="match status" value="1"/>
</dbReference>
<evidence type="ECO:0000256" key="4">
    <source>
        <dbReference type="ARBA" id="ARBA00005259"/>
    </source>
</evidence>
<feature type="binding site" evidence="15">
    <location>
        <position position="186"/>
    </location>
    <ligand>
        <name>substrate</name>
    </ligand>
</feature>
<organism evidence="18 19">
    <name type="scientific">Methylomonas koyamae</name>
    <dbReference type="NCBI Taxonomy" id="702114"/>
    <lineage>
        <taxon>Bacteria</taxon>
        <taxon>Pseudomonadati</taxon>
        <taxon>Pseudomonadota</taxon>
        <taxon>Gammaproteobacteria</taxon>
        <taxon>Methylococcales</taxon>
        <taxon>Methylococcaceae</taxon>
        <taxon>Methylomonas</taxon>
    </lineage>
</organism>
<keyword evidence="6 13" id="KW-0686">Riboflavin biosynthesis</keyword>
<dbReference type="NCBIfam" id="TIGR00227">
    <property type="entry name" value="ribD_Cterm"/>
    <property type="match status" value="1"/>
</dbReference>
<dbReference type="OrthoDB" id="9800865at2"/>
<dbReference type="UniPathway" id="UPA00275">
    <property type="reaction ID" value="UER00401"/>
</dbReference>
<dbReference type="AlphaFoldDB" id="A0A177N2S0"/>
<evidence type="ECO:0000313" key="19">
    <source>
        <dbReference type="Proteomes" id="UP000077857"/>
    </source>
</evidence>
<feature type="domain" description="CMP/dCMP-type deaminase" evidence="17">
    <location>
        <begin position="4"/>
        <end position="125"/>
    </location>
</feature>
<keyword evidence="7 13" id="KW-0479">Metal-binding</keyword>
<feature type="binding site" evidence="15">
    <location>
        <position position="224"/>
    </location>
    <ligand>
        <name>NADP(+)</name>
        <dbReference type="ChEBI" id="CHEBI:58349"/>
    </ligand>
</feature>
<dbReference type="Gene3D" id="3.40.430.10">
    <property type="entry name" value="Dihydrofolate Reductase, subunit A"/>
    <property type="match status" value="1"/>
</dbReference>
<evidence type="ECO:0000256" key="7">
    <source>
        <dbReference type="ARBA" id="ARBA00022723"/>
    </source>
</evidence>
<comment type="caution">
    <text evidence="18">The sequence shown here is derived from an EMBL/GenBank/DDBJ whole genome shotgun (WGS) entry which is preliminary data.</text>
</comment>
<evidence type="ECO:0000256" key="3">
    <source>
        <dbReference type="ARBA" id="ARBA00004910"/>
    </source>
</evidence>
<dbReference type="SUPFAM" id="SSF53927">
    <property type="entry name" value="Cytidine deaminase-like"/>
    <property type="match status" value="1"/>
</dbReference>
<dbReference type="EC" id="1.1.1.193" evidence="13"/>
<dbReference type="PANTHER" id="PTHR38011:SF7">
    <property type="entry name" value="2,5-DIAMINO-6-RIBOSYLAMINO-4(3H)-PYRIMIDINONE 5'-PHOSPHATE REDUCTASE"/>
    <property type="match status" value="1"/>
</dbReference>
<keyword evidence="9 13" id="KW-0862">Zinc</keyword>
<evidence type="ECO:0000256" key="11">
    <source>
        <dbReference type="ARBA" id="ARBA00023002"/>
    </source>
</evidence>
<sequence length="365" mass="39636">MTSSQDAAFMARALKLAQNGLYTTDPNPHVGCVLVKHGEIIAEGWTQRAGYAHAEVDALSRAADARGATAYVTLEPCSHQGKTGPCTEVLIAAGVNRLVAAMQDPNPLVSGRGLQRLAAAGIEVVCGVLQSEAENLNRGFFKRMSQGLPWIRSKLAMSLDGRTAMASGESQWITSPQSRQDVQRWRAASSAVLTGIDTVLADDPSLSARVDFDVVQPVKVVLDSRLRMPPAARMLQDAAEVWIVTSSSDSVKRQRLLDAGCKVFQVDAPDGRTDLRQVCTLLAERQINTVWVEAGATLNGALLNSGLVDEWFIYMAPCILGDSGRGLFRLPQLQRLQDKKQLYLAEARQVGPDLRLQYRPQAISD</sequence>
<dbReference type="InterPro" id="IPR011549">
    <property type="entry name" value="RibD_C"/>
</dbReference>
<dbReference type="InterPro" id="IPR002734">
    <property type="entry name" value="RibDG_C"/>
</dbReference>
<dbReference type="GO" id="GO:0046872">
    <property type="term" value="F:metal ion binding"/>
    <property type="evidence" value="ECO:0007669"/>
    <property type="project" value="UniProtKB-KW"/>
</dbReference>
<dbReference type="Proteomes" id="UP000077857">
    <property type="component" value="Unassembled WGS sequence"/>
</dbReference>
<dbReference type="GO" id="GO:0009231">
    <property type="term" value="P:riboflavin biosynthetic process"/>
    <property type="evidence" value="ECO:0007669"/>
    <property type="project" value="UniProtKB-UniPathway"/>
</dbReference>
<name>A0A177N2S0_9GAMM</name>
<evidence type="ECO:0000259" key="17">
    <source>
        <dbReference type="PROSITE" id="PS51747"/>
    </source>
</evidence>
<evidence type="ECO:0000256" key="14">
    <source>
        <dbReference type="PIRSR" id="PIRSR006769-1"/>
    </source>
</evidence>
<evidence type="ECO:0000256" key="16">
    <source>
        <dbReference type="PIRSR" id="PIRSR006769-3"/>
    </source>
</evidence>
<evidence type="ECO:0000256" key="5">
    <source>
        <dbReference type="ARBA" id="ARBA00007417"/>
    </source>
</evidence>
<evidence type="ECO:0000256" key="8">
    <source>
        <dbReference type="ARBA" id="ARBA00022801"/>
    </source>
</evidence>
<dbReference type="GO" id="GO:0008703">
    <property type="term" value="F:5-amino-6-(5-phosphoribosylamino)uracil reductase activity"/>
    <property type="evidence" value="ECO:0007669"/>
    <property type="project" value="UniProtKB-EC"/>
</dbReference>
<evidence type="ECO:0000313" key="18">
    <source>
        <dbReference type="EMBL" id="OAI12287.1"/>
    </source>
</evidence>
<comment type="similarity">
    <text evidence="4 13">In the N-terminal section; belongs to the cytidine and deoxycytidylate deaminase family.</text>
</comment>
<gene>
    <name evidence="18" type="ORF">A1507_01990</name>
</gene>
<keyword evidence="11 13" id="KW-0560">Oxidoreductase</keyword>
<feature type="binding site" evidence="15">
    <location>
        <position position="198"/>
    </location>
    <ligand>
        <name>NADP(+)</name>
        <dbReference type="ChEBI" id="CHEBI:58349"/>
    </ligand>
</feature>
<comment type="pathway">
    <text evidence="3 13">Cofactor biosynthesis; riboflavin biosynthesis; 5-amino-6-(D-ribitylamino)uracil from GTP: step 3/4.</text>
</comment>
<dbReference type="EMBL" id="LUUJ01000110">
    <property type="protein sequence ID" value="OAI12287.1"/>
    <property type="molecule type" value="Genomic_DNA"/>
</dbReference>
<feature type="active site" description="Proton donor" evidence="14">
    <location>
        <position position="55"/>
    </location>
</feature>
<dbReference type="GO" id="GO:0050661">
    <property type="term" value="F:NADP binding"/>
    <property type="evidence" value="ECO:0007669"/>
    <property type="project" value="InterPro"/>
</dbReference>
<dbReference type="GO" id="GO:0008835">
    <property type="term" value="F:diaminohydroxyphosphoribosylaminopyrimidine deaminase activity"/>
    <property type="evidence" value="ECO:0007669"/>
    <property type="project" value="UniProtKB-EC"/>
</dbReference>
<dbReference type="InterPro" id="IPR004794">
    <property type="entry name" value="Eubact_RibD"/>
</dbReference>
<protein>
    <recommendedName>
        <fullName evidence="13">Riboflavin biosynthesis protein RibD</fullName>
    </recommendedName>
    <domain>
        <recommendedName>
            <fullName evidence="13">Diaminohydroxyphosphoribosylaminopyrimidine deaminase</fullName>
            <shortName evidence="13">DRAP deaminase</shortName>
            <ecNumber evidence="13">3.5.4.26</ecNumber>
        </recommendedName>
        <alternativeName>
            <fullName evidence="13">Riboflavin-specific deaminase</fullName>
        </alternativeName>
    </domain>
    <domain>
        <recommendedName>
            <fullName evidence="13">5-amino-6-(5-phosphoribosylamino)uracil reductase</fullName>
            <ecNumber evidence="13">1.1.1.193</ecNumber>
        </recommendedName>
        <alternativeName>
            <fullName evidence="13">HTP reductase</fullName>
        </alternativeName>
    </domain>
</protein>
<comment type="pathway">
    <text evidence="2 13">Cofactor biosynthesis; riboflavin biosynthesis; 5-amino-6-(D-ribitylamino)uracil from GTP: step 2/4.</text>
</comment>
<evidence type="ECO:0000256" key="2">
    <source>
        <dbReference type="ARBA" id="ARBA00004882"/>
    </source>
</evidence>
<comment type="function">
    <text evidence="1 13">Converts 2,5-diamino-6-(ribosylamino)-4(3h)-pyrimidinone 5'-phosphate into 5-amino-6-(ribosylamino)-2,4(1h,3h)-pyrimidinedione 5'-phosphate.</text>
</comment>
<dbReference type="InterPro" id="IPR002125">
    <property type="entry name" value="CMP_dCMP_dom"/>
</dbReference>
<feature type="binding site" evidence="15">
    <location>
        <begin position="295"/>
        <end position="301"/>
    </location>
    <ligand>
        <name>NADP(+)</name>
        <dbReference type="ChEBI" id="CHEBI:58349"/>
    </ligand>
</feature>
<dbReference type="PROSITE" id="PS51747">
    <property type="entry name" value="CYT_DCMP_DEAMINASES_2"/>
    <property type="match status" value="1"/>
</dbReference>
<comment type="similarity">
    <text evidence="5 13">In the C-terminal section; belongs to the HTP reductase family.</text>
</comment>
<accession>A0A177N2S0</accession>
<proteinExistence type="inferred from homology"/>
<evidence type="ECO:0000256" key="10">
    <source>
        <dbReference type="ARBA" id="ARBA00022857"/>
    </source>
</evidence>
<dbReference type="Pfam" id="PF01872">
    <property type="entry name" value="RibD_C"/>
    <property type="match status" value="1"/>
</dbReference>
<dbReference type="EC" id="3.5.4.26" evidence="13"/>
<dbReference type="PANTHER" id="PTHR38011">
    <property type="entry name" value="DIHYDROFOLATE REDUCTASE FAMILY PROTEIN (AFU_ORTHOLOGUE AFUA_8G06820)"/>
    <property type="match status" value="1"/>
</dbReference>
<dbReference type="InterPro" id="IPR024072">
    <property type="entry name" value="DHFR-like_dom_sf"/>
</dbReference>
<feature type="binding site" evidence="15">
    <location>
        <position position="209"/>
    </location>
    <ligand>
        <name>substrate</name>
    </ligand>
</feature>
<feature type="binding site" evidence="16">
    <location>
        <position position="86"/>
    </location>
    <ligand>
        <name>Zn(2+)</name>
        <dbReference type="ChEBI" id="CHEBI:29105"/>
        <note>catalytic</note>
    </ligand>
</feature>
<evidence type="ECO:0000256" key="13">
    <source>
        <dbReference type="PIRNR" id="PIRNR006769"/>
    </source>
</evidence>
<comment type="cofactor">
    <cofactor evidence="13 16">
        <name>Zn(2+)</name>
        <dbReference type="ChEBI" id="CHEBI:29105"/>
    </cofactor>
    <text evidence="13 16">Binds 1 zinc ion.</text>
</comment>
<dbReference type="NCBIfam" id="TIGR00326">
    <property type="entry name" value="eubact_ribD"/>
    <property type="match status" value="1"/>
</dbReference>
<feature type="binding site" evidence="16">
    <location>
        <position position="53"/>
    </location>
    <ligand>
        <name>Zn(2+)</name>
        <dbReference type="ChEBI" id="CHEBI:29105"/>
        <note>catalytic</note>
    </ligand>
</feature>
<feature type="binding site" evidence="15">
    <location>
        <position position="172"/>
    </location>
    <ligand>
        <name>NADP(+)</name>
        <dbReference type="ChEBI" id="CHEBI:58349"/>
    </ligand>
</feature>
<feature type="binding site" evidence="15">
    <location>
        <position position="170"/>
    </location>
    <ligand>
        <name>substrate</name>
    </ligand>
</feature>
<dbReference type="InterPro" id="IPR016193">
    <property type="entry name" value="Cytidine_deaminase-like"/>
</dbReference>
<evidence type="ECO:0000256" key="9">
    <source>
        <dbReference type="ARBA" id="ARBA00022833"/>
    </source>
</evidence>
<dbReference type="FunFam" id="3.40.140.10:FF:000025">
    <property type="entry name" value="Riboflavin biosynthesis protein RibD"/>
    <property type="match status" value="1"/>
</dbReference>
<reference evidence="18 19" key="1">
    <citation type="submission" date="2016-03" db="EMBL/GenBank/DDBJ databases">
        <authorList>
            <person name="Ploux O."/>
        </authorList>
    </citation>
    <scope>NUCLEOTIDE SEQUENCE [LARGE SCALE GENOMIC DNA]</scope>
    <source>
        <strain evidence="18 19">R-45378</strain>
    </source>
</reference>
<dbReference type="Gene3D" id="3.40.140.10">
    <property type="entry name" value="Cytidine Deaminase, domain 2"/>
    <property type="match status" value="1"/>
</dbReference>
<comment type="catalytic activity">
    <reaction evidence="13">
        <text>2,5-diamino-6-hydroxy-4-(5-phosphoribosylamino)-pyrimidine + H2O + H(+) = 5-amino-6-(5-phospho-D-ribosylamino)uracil + NH4(+)</text>
        <dbReference type="Rhea" id="RHEA:21868"/>
        <dbReference type="ChEBI" id="CHEBI:15377"/>
        <dbReference type="ChEBI" id="CHEBI:15378"/>
        <dbReference type="ChEBI" id="CHEBI:28938"/>
        <dbReference type="ChEBI" id="CHEBI:58453"/>
        <dbReference type="ChEBI" id="CHEBI:58614"/>
        <dbReference type="EC" id="3.5.4.26"/>
    </reaction>
</comment>
<feature type="binding site" evidence="15">
    <location>
        <position position="206"/>
    </location>
    <ligand>
        <name>substrate</name>
    </ligand>
</feature>
<evidence type="ECO:0000256" key="12">
    <source>
        <dbReference type="ARBA" id="ARBA00023268"/>
    </source>
</evidence>
<dbReference type="CDD" id="cd01284">
    <property type="entry name" value="Riboflavin_deaminase-reductase"/>
    <property type="match status" value="1"/>
</dbReference>
<feature type="binding site" evidence="15">
    <location>
        <position position="156"/>
    </location>
    <ligand>
        <name>NADP(+)</name>
        <dbReference type="ChEBI" id="CHEBI:58349"/>
    </ligand>
</feature>
<comment type="catalytic activity">
    <reaction evidence="13">
        <text>5-amino-6-(5-phospho-D-ribitylamino)uracil + NADP(+) = 5-amino-6-(5-phospho-D-ribosylamino)uracil + NADPH + H(+)</text>
        <dbReference type="Rhea" id="RHEA:17845"/>
        <dbReference type="ChEBI" id="CHEBI:15378"/>
        <dbReference type="ChEBI" id="CHEBI:57783"/>
        <dbReference type="ChEBI" id="CHEBI:58349"/>
        <dbReference type="ChEBI" id="CHEBI:58421"/>
        <dbReference type="ChEBI" id="CHEBI:58453"/>
        <dbReference type="EC" id="1.1.1.193"/>
    </reaction>
</comment>
<evidence type="ECO:0000256" key="15">
    <source>
        <dbReference type="PIRSR" id="PIRSR006769-2"/>
    </source>
</evidence>
<feature type="binding site" evidence="15">
    <location>
        <position position="293"/>
    </location>
    <ligand>
        <name>substrate</name>
    </ligand>
</feature>
<keyword evidence="10 13" id="KW-0521">NADP</keyword>